<proteinExistence type="inferred from homology"/>
<feature type="domain" description="HTH lysR-type" evidence="5">
    <location>
        <begin position="1"/>
        <end position="58"/>
    </location>
</feature>
<evidence type="ECO:0000256" key="1">
    <source>
        <dbReference type="ARBA" id="ARBA00009437"/>
    </source>
</evidence>
<dbReference type="AlphaFoldDB" id="A0A6G4WG54"/>
<keyword evidence="4" id="KW-0804">Transcription</keyword>
<dbReference type="InterPro" id="IPR000847">
    <property type="entry name" value="LysR_HTH_N"/>
</dbReference>
<dbReference type="SUPFAM" id="SSF53850">
    <property type="entry name" value="Periplasmic binding protein-like II"/>
    <property type="match status" value="1"/>
</dbReference>
<evidence type="ECO:0000256" key="4">
    <source>
        <dbReference type="ARBA" id="ARBA00023163"/>
    </source>
</evidence>
<dbReference type="SUPFAM" id="SSF46785">
    <property type="entry name" value="Winged helix' DNA-binding domain"/>
    <property type="match status" value="1"/>
</dbReference>
<dbReference type="Gene3D" id="3.40.190.290">
    <property type="match status" value="1"/>
</dbReference>
<organism evidence="6 7">
    <name type="scientific">Allomesorhizobium camelthorni</name>
    <dbReference type="NCBI Taxonomy" id="475069"/>
    <lineage>
        <taxon>Bacteria</taxon>
        <taxon>Pseudomonadati</taxon>
        <taxon>Pseudomonadota</taxon>
        <taxon>Alphaproteobacteria</taxon>
        <taxon>Hyphomicrobiales</taxon>
        <taxon>Phyllobacteriaceae</taxon>
        <taxon>Allomesorhizobium</taxon>
    </lineage>
</organism>
<dbReference type="InterPro" id="IPR005119">
    <property type="entry name" value="LysR_subst-bd"/>
</dbReference>
<dbReference type="RefSeq" id="WP_165031452.1">
    <property type="nucleotide sequence ID" value="NZ_JAAKZF010000037.1"/>
</dbReference>
<dbReference type="PANTHER" id="PTHR30346:SF0">
    <property type="entry name" value="HCA OPERON TRANSCRIPTIONAL ACTIVATOR HCAR"/>
    <property type="match status" value="1"/>
</dbReference>
<keyword evidence="2" id="KW-0805">Transcription regulation</keyword>
<evidence type="ECO:0000313" key="6">
    <source>
        <dbReference type="EMBL" id="NGO53772.1"/>
    </source>
</evidence>
<reference evidence="6 7" key="1">
    <citation type="submission" date="2020-02" db="EMBL/GenBank/DDBJ databases">
        <title>Genome sequence of strain CCNWXJ40-4.</title>
        <authorList>
            <person name="Gao J."/>
            <person name="Sun J."/>
        </authorList>
    </citation>
    <scope>NUCLEOTIDE SEQUENCE [LARGE SCALE GENOMIC DNA]</scope>
    <source>
        <strain evidence="6 7">CCNWXJ 40-4</strain>
    </source>
</reference>
<dbReference type="GO" id="GO:0032993">
    <property type="term" value="C:protein-DNA complex"/>
    <property type="evidence" value="ECO:0007669"/>
    <property type="project" value="TreeGrafter"/>
</dbReference>
<name>A0A6G4WG54_9HYPH</name>
<dbReference type="EMBL" id="JAAKZF010000037">
    <property type="protein sequence ID" value="NGO53772.1"/>
    <property type="molecule type" value="Genomic_DNA"/>
</dbReference>
<dbReference type="PRINTS" id="PR00039">
    <property type="entry name" value="HTHLYSR"/>
</dbReference>
<accession>A0A6G4WG54</accession>
<comment type="similarity">
    <text evidence="1">Belongs to the LysR transcriptional regulatory family.</text>
</comment>
<dbReference type="PANTHER" id="PTHR30346">
    <property type="entry name" value="TRANSCRIPTIONAL DUAL REGULATOR HCAR-RELATED"/>
    <property type="match status" value="1"/>
</dbReference>
<dbReference type="GO" id="GO:0003700">
    <property type="term" value="F:DNA-binding transcription factor activity"/>
    <property type="evidence" value="ECO:0007669"/>
    <property type="project" value="InterPro"/>
</dbReference>
<evidence type="ECO:0000259" key="5">
    <source>
        <dbReference type="PROSITE" id="PS50931"/>
    </source>
</evidence>
<dbReference type="Pfam" id="PF00126">
    <property type="entry name" value="HTH_1"/>
    <property type="match status" value="1"/>
</dbReference>
<evidence type="ECO:0000256" key="3">
    <source>
        <dbReference type="ARBA" id="ARBA00023125"/>
    </source>
</evidence>
<gene>
    <name evidence="6" type="ORF">G6N73_21855</name>
</gene>
<dbReference type="CDD" id="cd05466">
    <property type="entry name" value="PBP2_LTTR_substrate"/>
    <property type="match status" value="1"/>
</dbReference>
<dbReference type="FunFam" id="1.10.10.10:FF:000001">
    <property type="entry name" value="LysR family transcriptional regulator"/>
    <property type="match status" value="1"/>
</dbReference>
<dbReference type="PROSITE" id="PS50931">
    <property type="entry name" value="HTH_LYSR"/>
    <property type="match status" value="1"/>
</dbReference>
<dbReference type="GO" id="GO:0003677">
    <property type="term" value="F:DNA binding"/>
    <property type="evidence" value="ECO:0007669"/>
    <property type="project" value="UniProtKB-KW"/>
</dbReference>
<protein>
    <submittedName>
        <fullName evidence="6">LysR family transcriptional regulator</fullName>
    </submittedName>
</protein>
<evidence type="ECO:0000313" key="7">
    <source>
        <dbReference type="Proteomes" id="UP001642900"/>
    </source>
</evidence>
<comment type="caution">
    <text evidence="6">The sequence shown here is derived from an EMBL/GenBank/DDBJ whole genome shotgun (WGS) entry which is preliminary data.</text>
</comment>
<dbReference type="Proteomes" id="UP001642900">
    <property type="component" value="Unassembled WGS sequence"/>
</dbReference>
<dbReference type="InterPro" id="IPR036388">
    <property type="entry name" value="WH-like_DNA-bd_sf"/>
</dbReference>
<evidence type="ECO:0000256" key="2">
    <source>
        <dbReference type="ARBA" id="ARBA00023015"/>
    </source>
</evidence>
<dbReference type="Pfam" id="PF03466">
    <property type="entry name" value="LysR_substrate"/>
    <property type="match status" value="1"/>
</dbReference>
<keyword evidence="3" id="KW-0238">DNA-binding</keyword>
<sequence>MQLRHLNTFAAVADTLNFTRAAERVHLSQSSVTEQIQTLEADLGIRLFDRSRRRLSLTPAGQRLLGYATELLKLADEAHSAVAEASDTISGSLVIGGLETLCATRLPELIAEFHRRYSAVELTLKTADSGGLRSGIRSGDLDVGFFFGEAPAATDVQSVSVAEEQLLIILPPDHRLAGRKEVGPEDLADDAFLVTQPGCVYRKMFDEAFAGTPPERPKPVGEFASIGSIRGLVEAGLGCALVPRSALAVHPGHLVAIPWSGRSRTTPVTMMWRRRRVHAPAIAAFLATARECLGGQTRR</sequence>
<keyword evidence="7" id="KW-1185">Reference proteome</keyword>
<dbReference type="Gene3D" id="1.10.10.10">
    <property type="entry name" value="Winged helix-like DNA-binding domain superfamily/Winged helix DNA-binding domain"/>
    <property type="match status" value="1"/>
</dbReference>
<dbReference type="InterPro" id="IPR036390">
    <property type="entry name" value="WH_DNA-bd_sf"/>
</dbReference>